<dbReference type="EMBL" id="JAWQEG010001011">
    <property type="protein sequence ID" value="KAK3883157.1"/>
    <property type="molecule type" value="Genomic_DNA"/>
</dbReference>
<gene>
    <name evidence="2" type="ORF">Pcinc_012491</name>
</gene>
<comment type="caution">
    <text evidence="2">The sequence shown here is derived from an EMBL/GenBank/DDBJ whole genome shotgun (WGS) entry which is preliminary data.</text>
</comment>
<evidence type="ECO:0000313" key="2">
    <source>
        <dbReference type="EMBL" id="KAK3883157.1"/>
    </source>
</evidence>
<dbReference type="Proteomes" id="UP001286313">
    <property type="component" value="Unassembled WGS sequence"/>
</dbReference>
<protein>
    <submittedName>
        <fullName evidence="2">Uncharacterized protein</fullName>
    </submittedName>
</protein>
<sequence length="128" mass="14353">MIGGRVDGDNGVSDGVGVGDDGEGSNTKMDVKKEIDMIGGTELMMMRDDGTVAVMDNVVMNGLADRREVTADLATKNGWYLMLGYENWEEGKRREEIGITGKRRKRKKREVKGRELQQTEEKEELVRD</sequence>
<feature type="region of interest" description="Disordered" evidence="1">
    <location>
        <begin position="94"/>
        <end position="128"/>
    </location>
</feature>
<accession>A0AAE1G1N0</accession>
<evidence type="ECO:0000256" key="1">
    <source>
        <dbReference type="SAM" id="MobiDB-lite"/>
    </source>
</evidence>
<feature type="compositionally biased region" description="Basic residues" evidence="1">
    <location>
        <begin position="101"/>
        <end position="111"/>
    </location>
</feature>
<dbReference type="AlphaFoldDB" id="A0AAE1G1N0"/>
<keyword evidence="3" id="KW-1185">Reference proteome</keyword>
<feature type="region of interest" description="Disordered" evidence="1">
    <location>
        <begin position="1"/>
        <end position="30"/>
    </location>
</feature>
<proteinExistence type="predicted"/>
<organism evidence="2 3">
    <name type="scientific">Petrolisthes cinctipes</name>
    <name type="common">Flat porcelain crab</name>
    <dbReference type="NCBI Taxonomy" id="88211"/>
    <lineage>
        <taxon>Eukaryota</taxon>
        <taxon>Metazoa</taxon>
        <taxon>Ecdysozoa</taxon>
        <taxon>Arthropoda</taxon>
        <taxon>Crustacea</taxon>
        <taxon>Multicrustacea</taxon>
        <taxon>Malacostraca</taxon>
        <taxon>Eumalacostraca</taxon>
        <taxon>Eucarida</taxon>
        <taxon>Decapoda</taxon>
        <taxon>Pleocyemata</taxon>
        <taxon>Anomura</taxon>
        <taxon>Galatheoidea</taxon>
        <taxon>Porcellanidae</taxon>
        <taxon>Petrolisthes</taxon>
    </lineage>
</organism>
<evidence type="ECO:0000313" key="3">
    <source>
        <dbReference type="Proteomes" id="UP001286313"/>
    </source>
</evidence>
<feature type="compositionally biased region" description="Basic and acidic residues" evidence="1">
    <location>
        <begin position="112"/>
        <end position="128"/>
    </location>
</feature>
<reference evidence="2" key="1">
    <citation type="submission" date="2023-10" db="EMBL/GenBank/DDBJ databases">
        <title>Genome assemblies of two species of porcelain crab, Petrolisthes cinctipes and Petrolisthes manimaculis (Anomura: Porcellanidae).</title>
        <authorList>
            <person name="Angst P."/>
        </authorList>
    </citation>
    <scope>NUCLEOTIDE SEQUENCE</scope>
    <source>
        <strain evidence="2">PB745_01</strain>
        <tissue evidence="2">Gill</tissue>
    </source>
</reference>
<name>A0AAE1G1N0_PETCI</name>